<reference evidence="1 2" key="1">
    <citation type="submission" date="2019-07" db="EMBL/GenBank/DDBJ databases">
        <authorList>
            <person name="Huq M.A."/>
        </authorList>
    </citation>
    <scope>NUCLEOTIDE SEQUENCE [LARGE SCALE GENOMIC DNA]</scope>
    <source>
        <strain evidence="1 2">MAH-3</strain>
    </source>
</reference>
<dbReference type="EMBL" id="VLPL01000008">
    <property type="protein sequence ID" value="TSJ41327.1"/>
    <property type="molecule type" value="Genomic_DNA"/>
</dbReference>
<sequence>MKIAATFRWNDRKHVIVKHGFIKKAIALLVLPFLLFSCEKENSEDVNQDKIYTDYELFYNKNEDKTYVVARFKFGGPTGTNLELTNGASVKFNGDLLTYNAFYVGHYKEYAGKISSGTFVYSDVDGNQFTNTTPAMDTVAFQPGFDTIVKSQANTLTWIGNSLAANQSVGVFVGSWTWGQDALFYQNQSGATNIVMGITGLSSLALGTSTVYMDRANETTVAQGTSEGGKIRSKYRALNKVVQVVP</sequence>
<comment type="caution">
    <text evidence="1">The sequence shown here is derived from an EMBL/GenBank/DDBJ whole genome shotgun (WGS) entry which is preliminary data.</text>
</comment>
<protein>
    <submittedName>
        <fullName evidence="1">Uncharacterized protein</fullName>
    </submittedName>
</protein>
<organism evidence="1 2">
    <name type="scientific">Fluviicola chungangensis</name>
    <dbReference type="NCBI Taxonomy" id="2597671"/>
    <lineage>
        <taxon>Bacteria</taxon>
        <taxon>Pseudomonadati</taxon>
        <taxon>Bacteroidota</taxon>
        <taxon>Flavobacteriia</taxon>
        <taxon>Flavobacteriales</taxon>
        <taxon>Crocinitomicaceae</taxon>
        <taxon>Fluviicola</taxon>
    </lineage>
</organism>
<keyword evidence="2" id="KW-1185">Reference proteome</keyword>
<accession>A0A556MN13</accession>
<evidence type="ECO:0000313" key="2">
    <source>
        <dbReference type="Proteomes" id="UP000316008"/>
    </source>
</evidence>
<evidence type="ECO:0000313" key="1">
    <source>
        <dbReference type="EMBL" id="TSJ41327.1"/>
    </source>
</evidence>
<gene>
    <name evidence="1" type="ORF">FO442_15560</name>
</gene>
<dbReference type="AlphaFoldDB" id="A0A556MN13"/>
<name>A0A556MN13_9FLAO</name>
<dbReference type="OrthoDB" id="1467318at2"/>
<dbReference type="RefSeq" id="WP_144334139.1">
    <property type="nucleotide sequence ID" value="NZ_VLPL01000008.1"/>
</dbReference>
<proteinExistence type="predicted"/>
<dbReference type="Proteomes" id="UP000316008">
    <property type="component" value="Unassembled WGS sequence"/>
</dbReference>